<evidence type="ECO:0000256" key="2">
    <source>
        <dbReference type="ARBA" id="ARBA00006914"/>
    </source>
</evidence>
<feature type="compositionally biased region" description="Basic residues" evidence="13">
    <location>
        <begin position="470"/>
        <end position="486"/>
    </location>
</feature>
<feature type="compositionally biased region" description="Basic and acidic residues" evidence="13">
    <location>
        <begin position="1563"/>
        <end position="1578"/>
    </location>
</feature>
<dbReference type="CDD" id="cd00009">
    <property type="entry name" value="AAA"/>
    <property type="match status" value="1"/>
</dbReference>
<feature type="compositionally biased region" description="Basic and acidic residues" evidence="13">
    <location>
        <begin position="1054"/>
        <end position="1077"/>
    </location>
</feature>
<evidence type="ECO:0000313" key="16">
    <source>
        <dbReference type="Proteomes" id="UP000694723"/>
    </source>
</evidence>
<dbReference type="PANTHER" id="PTHR23389">
    <property type="entry name" value="CHROMOSOME TRANSMISSION FIDELITY FACTOR 18"/>
    <property type="match status" value="1"/>
</dbReference>
<feature type="region of interest" description="Disordered" evidence="13">
    <location>
        <begin position="890"/>
        <end position="958"/>
    </location>
</feature>
<dbReference type="GO" id="GO:0005634">
    <property type="term" value="C:nucleus"/>
    <property type="evidence" value="ECO:0007669"/>
    <property type="project" value="UniProtKB-SubCell"/>
</dbReference>
<keyword evidence="7" id="KW-0067">ATP-binding</keyword>
<reference evidence="15" key="1">
    <citation type="submission" date="2025-08" db="UniProtKB">
        <authorList>
            <consortium name="Ensembl"/>
        </authorList>
    </citation>
    <scope>IDENTIFICATION</scope>
</reference>
<feature type="compositionally biased region" description="Basic and acidic residues" evidence="13">
    <location>
        <begin position="191"/>
        <end position="203"/>
    </location>
</feature>
<evidence type="ECO:0000256" key="11">
    <source>
        <dbReference type="ARBA" id="ARBA00071859"/>
    </source>
</evidence>
<comment type="similarity">
    <text evidence="2">Belongs to the AAA ATPase family.</text>
</comment>
<feature type="region of interest" description="Disordered" evidence="13">
    <location>
        <begin position="87"/>
        <end position="146"/>
    </location>
</feature>
<keyword evidence="4" id="KW-0597">Phosphoprotein</keyword>
<dbReference type="GO" id="GO:1901987">
    <property type="term" value="P:regulation of cell cycle phase transition"/>
    <property type="evidence" value="ECO:0007669"/>
    <property type="project" value="UniProtKB-ARBA"/>
</dbReference>
<evidence type="ECO:0000256" key="5">
    <source>
        <dbReference type="ARBA" id="ARBA00022741"/>
    </source>
</evidence>
<dbReference type="InterPro" id="IPR027417">
    <property type="entry name" value="P-loop_NTPase"/>
</dbReference>
<evidence type="ECO:0000259" key="14">
    <source>
        <dbReference type="SMART" id="SM00382"/>
    </source>
</evidence>
<name>A0A8D2BSL2_PIG</name>
<dbReference type="InterPro" id="IPR003959">
    <property type="entry name" value="ATPase_AAA_core"/>
</dbReference>
<evidence type="ECO:0000256" key="9">
    <source>
        <dbReference type="ARBA" id="ARBA00023242"/>
    </source>
</evidence>
<protein>
    <recommendedName>
        <fullName evidence="11">ATPase family AAA domain-containing protein 5</fullName>
    </recommendedName>
    <alternativeName>
        <fullName evidence="12">Chromosome fragility-associated gene 1 protein</fullName>
    </alternativeName>
</protein>
<feature type="compositionally biased region" description="Polar residues" evidence="13">
    <location>
        <begin position="502"/>
        <end position="512"/>
    </location>
</feature>
<evidence type="ECO:0000256" key="8">
    <source>
        <dbReference type="ARBA" id="ARBA00022843"/>
    </source>
</evidence>
<evidence type="ECO:0000256" key="4">
    <source>
        <dbReference type="ARBA" id="ARBA00022553"/>
    </source>
</evidence>
<keyword evidence="6" id="KW-0227">DNA damage</keyword>
<feature type="compositionally biased region" description="Basic and acidic residues" evidence="13">
    <location>
        <begin position="574"/>
        <end position="585"/>
    </location>
</feature>
<sequence>MVGVLAMAAAAATPPVRDYEIEACKKRRKDDDRTSCKTITKYLSPVRKTGDRVFSPPKSSNILDYFRKTSPTNEKTQTAKKYKIKSSTPLPADRGKACKTPLEMSSNTECKKRGKRLNLSPQLNSMKPENESPVEINSNDSKEDASLNNDFVESRSSALLYKKHVKVLEERIQDLQKQSSTFTSKKSCRKVNPEQKPSKNDCRKLRKRKHRDVIDLYESLPLAEERNLLKSDGRGSKQVMPSLTNEIQSTANDVASRDNITKTAQLNDSIITVSYEEFLKSHEENQVEQTPDSTVSMCVPSEAAEDIITSGMSDTETYEISQQIGCKTVTVLAQVHPIPPKKSGKIPSIFLKQKQVEVESSLSDPENEQTIQKRKSNVVIHEEELELAVLEPGSSEAAKPKCTLEERQQFMKAFRQPESDALKNGVKKCDKQKEINEKSLSEEGRDSNSRKIMENPNIQMVSDNGSSHTGKGRSPKEKSKKSKKKNEKTLATGAAPGENREGNTQQKETTFSFKEKPSQNRLRMSLRQKKTEVCKNSILFNSGSLVCEDAVNDDPLKISSPYDSKSSKKTSLPVKDKVIHSKAETEDSLVDVSTPKSTRRSVRSSSTPPTIIIRGTDSKESQDDSLVKASTPKAANLSEKHSLYTAELITIPSDSESPIRMKFTRISTPKKSKKKSKKRSKKSEAADEDFMTQPRKVSSASKNVSKAKQLIEKAKALRISRSKATEEMVTPLRRSSRHQTLPERSETEDSIIIIDSSPTSLKHPEKNQKKLQCLNDVLGKKLNKTSKKVPGCHLWHLKPPTCPLLTKLKDLNTQVIDLSRCAMALGEFSTLNSNSKSNNSAVTFMGRRKDLTEEVRNLLLEEIRWSNPEFSLRKYFPLLLKKRTEHQVLSECHPKQESPQLELSASRKETKRKRVETENHKSKRKKPNEYSGSPLKTIGEPEELGKRNNSSGIKLDSSKGLFSKTSRKKQTALSTRCKVEAEAVEDSDILIIDDGKESASEVSSIPDSGTEDMLWTEKYQPQNSSELIGNELAIKKLHSWLKDWKRRAELEERQNLKGKRDEKQEDPLDSIDFKGSSDDEEETRLCNTVLITGPTGVGKTAAVYACAQELGFKIFEVNASSQRSGRQILSQLKEATQSHQVDKQGVNSQKPCFFNSYNIGKSPKKLSSPRKVVVTSPRKLPPPSPQSSGPKRALPPRTLANYFKVSSKPKNNEEIGAFLENNKGIKNSFEQKQIIPTKSTNTGTSNVKEFGAEEPNRKNATSLILFEEVDVIFEEDAGFLNAVKTFMATTKRPVILTTSDPTFSLMFDGCFEEINFNTPSLLNVASYLQTICLTENFRTDIKDFVTLLTANTCDVRKSILYLQFWIRSGGGFLEERPLSFCRGNSRNVQLVCSEDDPDSKNNPKNTKRNPPDLPKCDTGCAETLFGLKNIFSPSEDLFSFLKHKIRTKEAWHKLIQLLTEFQMRNIDFLYSNLEFILPLPVDIIPETENFGGPSVSVDTSEATQNMKCLARKHSEGEKPLKKSQKKKHKKKMVILDDSDLFDTELIFSDEFISLSPASSSNPEESKARDKESNPETKKLNNCLESNAESIPRPKTPAEKECSALVSHCLSSLTEFVDNMSFLDALVTGVKDQKERGESDFGWTSGKLKSGLCDEFSLESRDGWTPQSSGELKAAVEALSFTKCSSTISKALETSLNSCRKLGRDPTKELTFYVSQKRGNERFSQSAVNLDSAWKRMAVIKSVFSSRSLLNLGNRQAGITEYLPTLRNICRTEKLKEQGKSKRRFLHYLEGIHLNISKETMNTLAAGFP</sequence>
<dbReference type="Proteomes" id="UP000694723">
    <property type="component" value="Unplaced"/>
</dbReference>
<comment type="subunit">
    <text evidence="10">Component of a heteropentameric replication factor ATAD5 RFC-like complex composed of one large subunit (ATAD5) and four small subunits (RFC2, RFC3, RFC4 and RFC5). Within the ATAD5 RFC-like complex, interacts with RFC2, RFC4 and RFC5. Within the ATAD5 RFC-like complex, interacts directly via-N terminal with RAD51; the interactions is enhanced under replication stress. Interacts with RB1 predominantly in G1 phase via its LXCXE motif. Interacts with RAD9A in growing cells. The interaction with RAD9A is reduced after exposure to DNA replication-inhibiting agents. Interacts with BRD4. Interacts with PCNA. Interacts with deubiquitinating enzyme USP1, and its associated factor, WDR48.</text>
</comment>
<dbReference type="InterPro" id="IPR003593">
    <property type="entry name" value="AAA+_ATPase"/>
</dbReference>
<feature type="region of interest" description="Disordered" evidence="13">
    <location>
        <begin position="654"/>
        <end position="704"/>
    </location>
</feature>
<keyword evidence="9" id="KW-0539">Nucleus</keyword>
<feature type="compositionally biased region" description="Basic and acidic residues" evidence="13">
    <location>
        <begin position="616"/>
        <end position="626"/>
    </location>
</feature>
<feature type="region of interest" description="Disordered" evidence="13">
    <location>
        <begin position="1392"/>
        <end position="1414"/>
    </location>
</feature>
<feature type="region of interest" description="Disordered" evidence="13">
    <location>
        <begin position="1161"/>
        <end position="1196"/>
    </location>
</feature>
<feature type="region of interest" description="Disordered" evidence="13">
    <location>
        <begin position="1555"/>
        <end position="1594"/>
    </location>
</feature>
<feature type="compositionally biased region" description="Basic residues" evidence="13">
    <location>
        <begin position="668"/>
        <end position="681"/>
    </location>
</feature>
<dbReference type="GO" id="GO:0016887">
    <property type="term" value="F:ATP hydrolysis activity"/>
    <property type="evidence" value="ECO:0007669"/>
    <property type="project" value="InterPro"/>
</dbReference>
<keyword evidence="8" id="KW-0832">Ubl conjugation</keyword>
<dbReference type="GO" id="GO:0051054">
    <property type="term" value="P:positive regulation of DNA metabolic process"/>
    <property type="evidence" value="ECO:0007669"/>
    <property type="project" value="UniProtKB-ARBA"/>
</dbReference>
<feature type="region of interest" description="Disordered" evidence="13">
    <location>
        <begin position="416"/>
        <end position="527"/>
    </location>
</feature>
<dbReference type="Gene3D" id="3.40.50.300">
    <property type="entry name" value="P-loop containing nucleotide triphosphate hydrolases"/>
    <property type="match status" value="2"/>
</dbReference>
<feature type="region of interest" description="Disordered" evidence="13">
    <location>
        <begin position="178"/>
        <end position="206"/>
    </location>
</feature>
<keyword evidence="5" id="KW-0547">Nucleotide-binding</keyword>
<evidence type="ECO:0000256" key="10">
    <source>
        <dbReference type="ARBA" id="ARBA00065125"/>
    </source>
</evidence>
<evidence type="ECO:0000256" key="7">
    <source>
        <dbReference type="ARBA" id="ARBA00022840"/>
    </source>
</evidence>
<evidence type="ECO:0000256" key="3">
    <source>
        <dbReference type="ARBA" id="ARBA00022499"/>
    </source>
</evidence>
<comment type="subcellular location">
    <subcellularLocation>
        <location evidence="1">Nucleus</location>
    </subcellularLocation>
</comment>
<proteinExistence type="inferred from homology"/>
<dbReference type="SUPFAM" id="SSF52540">
    <property type="entry name" value="P-loop containing nucleoside triphosphate hydrolases"/>
    <property type="match status" value="1"/>
</dbReference>
<dbReference type="Pfam" id="PF00004">
    <property type="entry name" value="AAA"/>
    <property type="match status" value="1"/>
</dbReference>
<feature type="region of interest" description="Disordered" evidence="13">
    <location>
        <begin position="1054"/>
        <end position="1079"/>
    </location>
</feature>
<dbReference type="FunFam" id="3.40.50.300:FF:001246">
    <property type="entry name" value="ATPase family AAA domain-containing protein 5"/>
    <property type="match status" value="1"/>
</dbReference>
<feature type="region of interest" description="Disordered" evidence="13">
    <location>
        <begin position="723"/>
        <end position="747"/>
    </location>
</feature>
<dbReference type="GO" id="GO:0006974">
    <property type="term" value="P:DNA damage response"/>
    <property type="evidence" value="ECO:0007669"/>
    <property type="project" value="UniProtKB-KW"/>
</dbReference>
<evidence type="ECO:0000256" key="12">
    <source>
        <dbReference type="ARBA" id="ARBA00082413"/>
    </source>
</evidence>
<evidence type="ECO:0000313" key="15">
    <source>
        <dbReference type="Ensembl" id="ENSSSCP00060041345.1"/>
    </source>
</evidence>
<dbReference type="SMART" id="SM00382">
    <property type="entry name" value="AAA"/>
    <property type="match status" value="1"/>
</dbReference>
<evidence type="ECO:0000256" key="1">
    <source>
        <dbReference type="ARBA" id="ARBA00004123"/>
    </source>
</evidence>
<organism evidence="15 16">
    <name type="scientific">Sus scrofa</name>
    <name type="common">Pig</name>
    <dbReference type="NCBI Taxonomy" id="9823"/>
    <lineage>
        <taxon>Eukaryota</taxon>
        <taxon>Metazoa</taxon>
        <taxon>Chordata</taxon>
        <taxon>Craniata</taxon>
        <taxon>Vertebrata</taxon>
        <taxon>Euteleostomi</taxon>
        <taxon>Mammalia</taxon>
        <taxon>Eutheria</taxon>
        <taxon>Laurasiatheria</taxon>
        <taxon>Artiodactyla</taxon>
        <taxon>Suina</taxon>
        <taxon>Suidae</taxon>
        <taxon>Sus</taxon>
    </lineage>
</organism>
<evidence type="ECO:0000256" key="13">
    <source>
        <dbReference type="SAM" id="MobiDB-lite"/>
    </source>
</evidence>
<keyword evidence="3" id="KW-1017">Isopeptide bond</keyword>
<accession>A0A8D2BSL2</accession>
<feature type="region of interest" description="Disordered" evidence="13">
    <location>
        <begin position="553"/>
        <end position="633"/>
    </location>
</feature>
<dbReference type="GO" id="GO:0005524">
    <property type="term" value="F:ATP binding"/>
    <property type="evidence" value="ECO:0007669"/>
    <property type="project" value="UniProtKB-KW"/>
</dbReference>
<feature type="compositionally biased region" description="Basic and acidic residues" evidence="13">
    <location>
        <begin position="416"/>
        <end position="453"/>
    </location>
</feature>
<dbReference type="PANTHER" id="PTHR23389:SF21">
    <property type="entry name" value="ATPASE FAMILY AAA DOMAIN-CONTAINING PROTEIN 5"/>
    <property type="match status" value="1"/>
</dbReference>
<evidence type="ECO:0000256" key="6">
    <source>
        <dbReference type="ARBA" id="ARBA00022763"/>
    </source>
</evidence>
<feature type="compositionally biased region" description="Polar residues" evidence="13">
    <location>
        <begin position="456"/>
        <end position="469"/>
    </location>
</feature>
<feature type="compositionally biased region" description="Low complexity" evidence="13">
    <location>
        <begin position="603"/>
        <end position="614"/>
    </location>
</feature>
<feature type="domain" description="AAA+ ATPase" evidence="14">
    <location>
        <begin position="1085"/>
        <end position="1321"/>
    </location>
</feature>
<dbReference type="Ensembl" id="ENSSSCT00060095588.1">
    <property type="protein sequence ID" value="ENSSSCP00060041345.1"/>
    <property type="gene ID" value="ENSSSCG00060070016.1"/>
</dbReference>
<dbReference type="FunFam" id="3.40.50.300:FF:000846">
    <property type="entry name" value="ATPase family AAA domain-containing protein 5"/>
    <property type="match status" value="1"/>
</dbReference>